<proteinExistence type="predicted"/>
<sequence length="119" mass="13154">GATGGVAFFIARAPRTFLMASRTTTLDARELHRLVLEHDWAGAEIAAGYLSERIPRENDAGGLYAIGWTFFASAPQRVRDALNTYNNAVRGLREIRPGPEPGDEHKQEEYDPCNANKIP</sequence>
<organism evidence="2">
    <name type="scientific">marine sediment metagenome</name>
    <dbReference type="NCBI Taxonomy" id="412755"/>
    <lineage>
        <taxon>unclassified sequences</taxon>
        <taxon>metagenomes</taxon>
        <taxon>ecological metagenomes</taxon>
    </lineage>
</organism>
<evidence type="ECO:0000256" key="1">
    <source>
        <dbReference type="SAM" id="MobiDB-lite"/>
    </source>
</evidence>
<gene>
    <name evidence="2" type="ORF">LCGC14_2393980</name>
</gene>
<evidence type="ECO:0000313" key="2">
    <source>
        <dbReference type="EMBL" id="KKL26571.1"/>
    </source>
</evidence>
<name>A0A0F9E9N6_9ZZZZ</name>
<reference evidence="2" key="1">
    <citation type="journal article" date="2015" name="Nature">
        <title>Complex archaea that bridge the gap between prokaryotes and eukaryotes.</title>
        <authorList>
            <person name="Spang A."/>
            <person name="Saw J.H."/>
            <person name="Jorgensen S.L."/>
            <person name="Zaremba-Niedzwiedzka K."/>
            <person name="Martijn J."/>
            <person name="Lind A.E."/>
            <person name="van Eijk R."/>
            <person name="Schleper C."/>
            <person name="Guy L."/>
            <person name="Ettema T.J."/>
        </authorList>
    </citation>
    <scope>NUCLEOTIDE SEQUENCE</scope>
</reference>
<feature type="non-terminal residue" evidence="2">
    <location>
        <position position="1"/>
    </location>
</feature>
<protein>
    <submittedName>
        <fullName evidence="2">Uncharacterized protein</fullName>
    </submittedName>
</protein>
<dbReference type="AlphaFoldDB" id="A0A0F9E9N6"/>
<accession>A0A0F9E9N6</accession>
<feature type="compositionally biased region" description="Basic and acidic residues" evidence="1">
    <location>
        <begin position="92"/>
        <end position="109"/>
    </location>
</feature>
<comment type="caution">
    <text evidence="2">The sequence shown here is derived from an EMBL/GenBank/DDBJ whole genome shotgun (WGS) entry which is preliminary data.</text>
</comment>
<feature type="region of interest" description="Disordered" evidence="1">
    <location>
        <begin position="92"/>
        <end position="119"/>
    </location>
</feature>
<dbReference type="EMBL" id="LAZR01035794">
    <property type="protein sequence ID" value="KKL26571.1"/>
    <property type="molecule type" value="Genomic_DNA"/>
</dbReference>